<protein>
    <recommendedName>
        <fullName evidence="6">TF-B3 domain-containing protein</fullName>
    </recommendedName>
</protein>
<dbReference type="CDD" id="cd10017">
    <property type="entry name" value="B3_DNA"/>
    <property type="match status" value="1"/>
</dbReference>
<dbReference type="Pfam" id="PF02362">
    <property type="entry name" value="B3"/>
    <property type="match status" value="1"/>
</dbReference>
<dbReference type="PANTHER" id="PTHR31920">
    <property type="entry name" value="B3 DOMAIN-CONTAINING"/>
    <property type="match status" value="1"/>
</dbReference>
<accession>A0A8I6XCI9</accession>
<reference evidence="7" key="3">
    <citation type="submission" date="2022-01" db="UniProtKB">
        <authorList>
            <consortium name="EnsemblPlants"/>
        </authorList>
    </citation>
    <scope>IDENTIFICATION</scope>
    <source>
        <strain evidence="7">subsp. vulgare</strain>
    </source>
</reference>
<evidence type="ECO:0000256" key="3">
    <source>
        <dbReference type="ARBA" id="ARBA00023125"/>
    </source>
</evidence>
<dbReference type="SUPFAM" id="SSF101936">
    <property type="entry name" value="DNA-binding pseudobarrel domain"/>
    <property type="match status" value="1"/>
</dbReference>
<dbReference type="Gramene" id="HORVU.MOREX.r3.4HG0341520.1">
    <property type="protein sequence ID" value="HORVU.MOREX.r3.4HG0341520.1"/>
    <property type="gene ID" value="HORVU.MOREX.r3.4HG0341520"/>
</dbReference>
<dbReference type="AlphaFoldDB" id="A0A8I6XCI9"/>
<dbReference type="PANTHER" id="PTHR31920:SF135">
    <property type="entry name" value="B3 DOMAIN-CONTAINING PROTEIN OS03G0621600-RELATED"/>
    <property type="match status" value="1"/>
</dbReference>
<dbReference type="GO" id="GO:0003677">
    <property type="term" value="F:DNA binding"/>
    <property type="evidence" value="ECO:0007669"/>
    <property type="project" value="UniProtKB-KW"/>
</dbReference>
<organism evidence="7 8">
    <name type="scientific">Hordeum vulgare subsp. vulgare</name>
    <name type="common">Domesticated barley</name>
    <dbReference type="NCBI Taxonomy" id="112509"/>
    <lineage>
        <taxon>Eukaryota</taxon>
        <taxon>Viridiplantae</taxon>
        <taxon>Streptophyta</taxon>
        <taxon>Embryophyta</taxon>
        <taxon>Tracheophyta</taxon>
        <taxon>Spermatophyta</taxon>
        <taxon>Magnoliopsida</taxon>
        <taxon>Liliopsida</taxon>
        <taxon>Poales</taxon>
        <taxon>Poaceae</taxon>
        <taxon>BOP clade</taxon>
        <taxon>Pooideae</taxon>
        <taxon>Triticodae</taxon>
        <taxon>Triticeae</taxon>
        <taxon>Hordeinae</taxon>
        <taxon>Hordeum</taxon>
    </lineage>
</organism>
<sequence length="216" mass="25138">MGCERCERRDERDYCDLDDREKHFLMFIVDGCGQEMIVPDEFLRRFRGEIPREINLETRNGHSYTIGVAKYPDKLVLQAGWGVFVKTYDLRMDDCVVFRYKGNSQFDVIIFDRFGREKAFSVITENAPPVQESYNSGTENLDRSHGHSSPWKCSRLLKMPTILKGVLSLWECSHLLKMQTLLMGILSPCECNHLLKNWMILLVLVGPRKCTHLLKM</sequence>
<dbReference type="InterPro" id="IPR015300">
    <property type="entry name" value="DNA-bd_pseudobarrel_sf"/>
</dbReference>
<keyword evidence="2" id="KW-0805">Transcription regulation</keyword>
<proteinExistence type="predicted"/>
<dbReference type="InterPro" id="IPR050655">
    <property type="entry name" value="Plant_B3_domain"/>
</dbReference>
<dbReference type="SMR" id="A0A8I6XCI9"/>
<dbReference type="Gene3D" id="2.40.330.10">
    <property type="entry name" value="DNA-binding pseudobarrel domain"/>
    <property type="match status" value="1"/>
</dbReference>
<reference evidence="8" key="1">
    <citation type="journal article" date="2012" name="Nature">
        <title>A physical, genetic and functional sequence assembly of the barley genome.</title>
        <authorList>
            <consortium name="The International Barley Genome Sequencing Consortium"/>
            <person name="Mayer K.F."/>
            <person name="Waugh R."/>
            <person name="Brown J.W."/>
            <person name="Schulman A."/>
            <person name="Langridge P."/>
            <person name="Platzer M."/>
            <person name="Fincher G.B."/>
            <person name="Muehlbauer G.J."/>
            <person name="Sato K."/>
            <person name="Close T.J."/>
            <person name="Wise R.P."/>
            <person name="Stein N."/>
        </authorList>
    </citation>
    <scope>NUCLEOTIDE SEQUENCE [LARGE SCALE GENOMIC DNA]</scope>
    <source>
        <strain evidence="8">cv. Morex</strain>
    </source>
</reference>
<feature type="domain" description="TF-B3" evidence="6">
    <location>
        <begin position="21"/>
        <end position="114"/>
    </location>
</feature>
<keyword evidence="8" id="KW-1185">Reference proteome</keyword>
<evidence type="ECO:0000313" key="8">
    <source>
        <dbReference type="Proteomes" id="UP000011116"/>
    </source>
</evidence>
<dbReference type="PROSITE" id="PS50863">
    <property type="entry name" value="B3"/>
    <property type="match status" value="1"/>
</dbReference>
<name>A0A8I6XCI9_HORVV</name>
<evidence type="ECO:0000256" key="4">
    <source>
        <dbReference type="ARBA" id="ARBA00023163"/>
    </source>
</evidence>
<evidence type="ECO:0000313" key="7">
    <source>
        <dbReference type="EnsemblPlants" id="HORVU.MOREX.r3.4HG0341520.1"/>
    </source>
</evidence>
<comment type="subcellular location">
    <subcellularLocation>
        <location evidence="1">Nucleus</location>
    </subcellularLocation>
</comment>
<dbReference type="EnsemblPlants" id="HORVU.MOREX.r3.4HG0341520.1">
    <property type="protein sequence ID" value="HORVU.MOREX.r3.4HG0341520.1"/>
    <property type="gene ID" value="HORVU.MOREX.r3.4HG0341520"/>
</dbReference>
<keyword evidence="5" id="KW-0539">Nucleus</keyword>
<evidence type="ECO:0000256" key="2">
    <source>
        <dbReference type="ARBA" id="ARBA00023015"/>
    </source>
</evidence>
<evidence type="ECO:0000256" key="5">
    <source>
        <dbReference type="ARBA" id="ARBA00023242"/>
    </source>
</evidence>
<dbReference type="SMART" id="SM01019">
    <property type="entry name" value="B3"/>
    <property type="match status" value="1"/>
</dbReference>
<reference evidence="7" key="2">
    <citation type="submission" date="2020-10" db="EMBL/GenBank/DDBJ databases">
        <authorList>
            <person name="Scholz U."/>
            <person name="Mascher M."/>
            <person name="Fiebig A."/>
        </authorList>
    </citation>
    <scope>NUCLEOTIDE SEQUENCE [LARGE SCALE GENOMIC DNA]</scope>
    <source>
        <strain evidence="7">cv. Morex</strain>
    </source>
</reference>
<dbReference type="Proteomes" id="UP000011116">
    <property type="component" value="Chromosome 4H"/>
</dbReference>
<evidence type="ECO:0000259" key="6">
    <source>
        <dbReference type="PROSITE" id="PS50863"/>
    </source>
</evidence>
<keyword evidence="3" id="KW-0238">DNA-binding</keyword>
<dbReference type="GO" id="GO:0005634">
    <property type="term" value="C:nucleus"/>
    <property type="evidence" value="ECO:0007669"/>
    <property type="project" value="UniProtKB-SubCell"/>
</dbReference>
<dbReference type="InterPro" id="IPR003340">
    <property type="entry name" value="B3_DNA-bd"/>
</dbReference>
<keyword evidence="4" id="KW-0804">Transcription</keyword>
<evidence type="ECO:0000256" key="1">
    <source>
        <dbReference type="ARBA" id="ARBA00004123"/>
    </source>
</evidence>